<proteinExistence type="predicted"/>
<evidence type="ECO:0000313" key="1">
    <source>
        <dbReference type="EMBL" id="KAG2815304.1"/>
    </source>
</evidence>
<organism evidence="1 2">
    <name type="scientific">Phytophthora cactorum</name>
    <dbReference type="NCBI Taxonomy" id="29920"/>
    <lineage>
        <taxon>Eukaryota</taxon>
        <taxon>Sar</taxon>
        <taxon>Stramenopiles</taxon>
        <taxon>Oomycota</taxon>
        <taxon>Peronosporomycetes</taxon>
        <taxon>Peronosporales</taxon>
        <taxon>Peronosporaceae</taxon>
        <taxon>Phytophthora</taxon>
    </lineage>
</organism>
<reference evidence="1" key="1">
    <citation type="submission" date="2018-10" db="EMBL/GenBank/DDBJ databases">
        <title>Effector identification in a new, highly contiguous assembly of the strawberry crown rot pathogen Phytophthora cactorum.</title>
        <authorList>
            <person name="Armitage A.D."/>
            <person name="Nellist C.F."/>
            <person name="Bates H."/>
            <person name="Vickerstaff R.J."/>
            <person name="Harrison R.J."/>
        </authorList>
    </citation>
    <scope>NUCLEOTIDE SEQUENCE</scope>
    <source>
        <strain evidence="1">15-7</strain>
    </source>
</reference>
<accession>A0A8T0Y0A4</accession>
<sequence length="102" mass="11310">MPSTATQVIERLYRQWEDETSNLVASHENFGDVVRHVEKEASDSGSPILVEYRALGGDDTLRGMTNFSAPELDALWEAGCNDYVDTRARASMRLASTSACLR</sequence>
<dbReference type="AlphaFoldDB" id="A0A8T0Y0A4"/>
<dbReference type="Proteomes" id="UP000735874">
    <property type="component" value="Unassembled WGS sequence"/>
</dbReference>
<gene>
    <name evidence="1" type="ORF">PC113_g23219</name>
</gene>
<dbReference type="EMBL" id="RCMG01002064">
    <property type="protein sequence ID" value="KAG2815304.1"/>
    <property type="molecule type" value="Genomic_DNA"/>
</dbReference>
<evidence type="ECO:0000313" key="2">
    <source>
        <dbReference type="Proteomes" id="UP000735874"/>
    </source>
</evidence>
<name>A0A8T0Y0A4_9STRA</name>
<protein>
    <submittedName>
        <fullName evidence="1">Uncharacterized protein</fullName>
    </submittedName>
</protein>
<dbReference type="VEuPathDB" id="FungiDB:PC110_g18673"/>
<comment type="caution">
    <text evidence="1">The sequence shown here is derived from an EMBL/GenBank/DDBJ whole genome shotgun (WGS) entry which is preliminary data.</text>
</comment>